<comment type="catalytic activity">
    <reaction evidence="6">
        <text>1D-myo-inositol 1,3,4,5,6-pentakisphosphate + ATP = 1D-myo-inositol hexakisphosphate + ADP + H(+)</text>
        <dbReference type="Rhea" id="RHEA:20313"/>
        <dbReference type="ChEBI" id="CHEBI:15378"/>
        <dbReference type="ChEBI" id="CHEBI:30616"/>
        <dbReference type="ChEBI" id="CHEBI:57733"/>
        <dbReference type="ChEBI" id="CHEBI:58130"/>
        <dbReference type="ChEBI" id="CHEBI:456216"/>
        <dbReference type="EC" id="2.7.1.158"/>
    </reaction>
</comment>
<keyword evidence="4 6" id="KW-0418">Kinase</keyword>
<evidence type="ECO:0000313" key="8">
    <source>
        <dbReference type="Proteomes" id="UP001530293"/>
    </source>
</evidence>
<dbReference type="Gene3D" id="3.30.200.110">
    <property type="entry name" value="Inositol-pentakisphosphate 2-kinase, N-lobe"/>
    <property type="match status" value="1"/>
</dbReference>
<dbReference type="PANTHER" id="PTHR14456:SF2">
    <property type="entry name" value="INOSITOL-PENTAKISPHOSPHATE 2-KINASE"/>
    <property type="match status" value="1"/>
</dbReference>
<gene>
    <name evidence="7" type="ORF">ACHAWU_000776</name>
</gene>
<dbReference type="Proteomes" id="UP001530293">
    <property type="component" value="Unassembled WGS sequence"/>
</dbReference>
<dbReference type="InterPro" id="IPR009286">
    <property type="entry name" value="Ins_P5_2-kin"/>
</dbReference>
<dbReference type="AlphaFoldDB" id="A0ABD3M761"/>
<evidence type="ECO:0000313" key="7">
    <source>
        <dbReference type="EMBL" id="KAL3759477.1"/>
    </source>
</evidence>
<keyword evidence="5 6" id="KW-0067">ATP-binding</keyword>
<dbReference type="GO" id="GO:0035299">
    <property type="term" value="F:inositol-1,3,4,5,6-pentakisphosphate 2-kinase activity"/>
    <property type="evidence" value="ECO:0007669"/>
    <property type="project" value="UniProtKB-EC"/>
</dbReference>
<dbReference type="EMBL" id="JALLBG020000200">
    <property type="protein sequence ID" value="KAL3759477.1"/>
    <property type="molecule type" value="Genomic_DNA"/>
</dbReference>
<evidence type="ECO:0000256" key="3">
    <source>
        <dbReference type="ARBA" id="ARBA00022741"/>
    </source>
</evidence>
<comment type="function">
    <text evidence="6">Phosphorylates Ins(1,3,4,5,6)P5 at position 2 to form Ins(1,2,3,4,5,6)P6 (InsP6 or phytate).</text>
</comment>
<proteinExistence type="predicted"/>
<accession>A0ABD3M761</accession>
<dbReference type="GO" id="GO:0005524">
    <property type="term" value="F:ATP binding"/>
    <property type="evidence" value="ECO:0007669"/>
    <property type="project" value="UniProtKB-KW"/>
</dbReference>
<dbReference type="EC" id="2.7.1.158" evidence="1 6"/>
<evidence type="ECO:0000256" key="6">
    <source>
        <dbReference type="RuleBase" id="RU364126"/>
    </source>
</evidence>
<keyword evidence="8" id="KW-1185">Reference proteome</keyword>
<dbReference type="InterPro" id="IPR043001">
    <property type="entry name" value="IP5_2-K_N_lobe"/>
</dbReference>
<keyword evidence="2 6" id="KW-0808">Transferase</keyword>
<organism evidence="7 8">
    <name type="scientific">Discostella pseudostelligera</name>
    <dbReference type="NCBI Taxonomy" id="259834"/>
    <lineage>
        <taxon>Eukaryota</taxon>
        <taxon>Sar</taxon>
        <taxon>Stramenopiles</taxon>
        <taxon>Ochrophyta</taxon>
        <taxon>Bacillariophyta</taxon>
        <taxon>Coscinodiscophyceae</taxon>
        <taxon>Thalassiosirophycidae</taxon>
        <taxon>Stephanodiscales</taxon>
        <taxon>Stephanodiscaceae</taxon>
        <taxon>Discostella</taxon>
    </lineage>
</organism>
<name>A0ABD3M761_9STRA</name>
<evidence type="ECO:0000256" key="2">
    <source>
        <dbReference type="ARBA" id="ARBA00022679"/>
    </source>
</evidence>
<keyword evidence="3 6" id="KW-0547">Nucleotide-binding</keyword>
<evidence type="ECO:0000256" key="1">
    <source>
        <dbReference type="ARBA" id="ARBA00012023"/>
    </source>
</evidence>
<reference evidence="7 8" key="1">
    <citation type="submission" date="2024-10" db="EMBL/GenBank/DDBJ databases">
        <title>Updated reference genomes for cyclostephanoid diatoms.</title>
        <authorList>
            <person name="Roberts W.R."/>
            <person name="Alverson A.J."/>
        </authorList>
    </citation>
    <scope>NUCLEOTIDE SEQUENCE [LARGE SCALE GENOMIC DNA]</scope>
    <source>
        <strain evidence="7 8">AJA232-27</strain>
    </source>
</reference>
<dbReference type="PANTHER" id="PTHR14456">
    <property type="entry name" value="INOSITOL POLYPHOSPHATE KINASE 1"/>
    <property type="match status" value="1"/>
</dbReference>
<dbReference type="Pfam" id="PF06090">
    <property type="entry name" value="Ins_P5_2-kin"/>
    <property type="match status" value="1"/>
</dbReference>
<comment type="caution">
    <text evidence="7">The sequence shown here is derived from an EMBL/GenBank/DDBJ whole genome shotgun (WGS) entry which is preliminary data.</text>
</comment>
<protein>
    <recommendedName>
        <fullName evidence="1 6">Inositol-pentakisphosphate 2-kinase</fullName>
        <ecNumber evidence="1 6">2.7.1.158</ecNumber>
    </recommendedName>
</protein>
<sequence length="615" mass="69152">MIGEADPDEWSYVAEGGKHALFRYRGADIGLSGHLLRIAKNKLARVSTTCDSCGGWDSTTSTKISTTSMIPKIPAIPVRADTTIASIDDTASQEFQRQIIQPLLCHRYIDLARTVHLPAYFCAQLYHRTLANGLIPPSRLPSWKSDVINHDTTVDINEGVNALLLRDHTHISRHRRLSSLGNTTPSSSVVLSVEIKPKAGYISSSPLVLPANRCKYYQTRYSLQQELMQMGQIHKGWRSSRSRTRVDEACEQDYQSTEGSNIMHDEAAFIPSNYSPLDLFSNNTLRMQKALVDLSCNMQNNFRVWCNGNQIFGVGASPPTDSDCQIILQDIFPSFGDDSNNDAVNRPNLDSKATLLDVIVATVTKILDKESSLLSNMLSVQQLDWLDGDGAAIIYERLVHLCNGSNSEVEALLDAAVLIPGDAFSSTWKEFATSDNNDWRSKHSTSSPYMAPKCNALPQLLDEIHHFQSYLREQQRRYDSSFDEVCDNSHFKCIEFVNKLSKDACIYLLQNWLLSLSLCDVSFFVTFRFLNEFNAVDGALKDVRQTCDHGGIVYCSMQNNNGELSTRRDIAVEYEVKVIDCDPKPAKKLRDRREVENAFRFVSKKRIDDVDEQVS</sequence>
<evidence type="ECO:0000256" key="5">
    <source>
        <dbReference type="ARBA" id="ARBA00022840"/>
    </source>
</evidence>
<evidence type="ECO:0000256" key="4">
    <source>
        <dbReference type="ARBA" id="ARBA00022777"/>
    </source>
</evidence>
<comment type="domain">
    <text evidence="6">The EXKPK motif is conserved in inositol-pentakisphosphate 2-kinases of both family 1 and 2.</text>
</comment>